<dbReference type="InterPro" id="IPR001048">
    <property type="entry name" value="Asp/Glu/Uridylate_kinase"/>
</dbReference>
<feature type="site" description="Transition state stabilizer" evidence="9">
    <location>
        <position position="265"/>
    </location>
</feature>
<comment type="catalytic activity">
    <reaction evidence="8 9">
        <text>N-acetyl-L-glutamate + ATP = N-acetyl-L-glutamyl 5-phosphate + ADP</text>
        <dbReference type="Rhea" id="RHEA:14629"/>
        <dbReference type="ChEBI" id="CHEBI:30616"/>
        <dbReference type="ChEBI" id="CHEBI:44337"/>
        <dbReference type="ChEBI" id="CHEBI:57936"/>
        <dbReference type="ChEBI" id="CHEBI:456216"/>
        <dbReference type="EC" id="2.7.2.8"/>
    </reaction>
</comment>
<dbReference type="RefSeq" id="WP_192533790.1">
    <property type="nucleotide sequence ID" value="NZ_JACZHT010000002.1"/>
</dbReference>
<evidence type="ECO:0000256" key="1">
    <source>
        <dbReference type="ARBA" id="ARBA00004828"/>
    </source>
</evidence>
<evidence type="ECO:0000313" key="12">
    <source>
        <dbReference type="Proteomes" id="UP000631034"/>
    </source>
</evidence>
<dbReference type="PANTHER" id="PTHR23342">
    <property type="entry name" value="N-ACETYLGLUTAMATE SYNTHASE"/>
    <property type="match status" value="1"/>
</dbReference>
<dbReference type="InterPro" id="IPR004662">
    <property type="entry name" value="AcgluKinase_fam"/>
</dbReference>
<dbReference type="PANTHER" id="PTHR23342:SF0">
    <property type="entry name" value="N-ACETYLGLUTAMATE SYNTHASE, MITOCHONDRIAL"/>
    <property type="match status" value="1"/>
</dbReference>
<evidence type="ECO:0000256" key="9">
    <source>
        <dbReference type="HAMAP-Rule" id="MF_00082"/>
    </source>
</evidence>
<protein>
    <recommendedName>
        <fullName evidence="9">Acetylglutamate kinase</fullName>
        <ecNumber evidence="9">2.7.2.8</ecNumber>
    </recommendedName>
    <alternativeName>
        <fullName evidence="9">N-acetyl-L-glutamate 5-phosphotransferase</fullName>
    </alternativeName>
    <alternativeName>
        <fullName evidence="9">NAG kinase</fullName>
        <shortName evidence="9">NAGK</shortName>
    </alternativeName>
</protein>
<keyword evidence="3 9" id="KW-0028">Amino-acid biosynthesis</keyword>
<evidence type="ECO:0000256" key="5">
    <source>
        <dbReference type="ARBA" id="ARBA00022741"/>
    </source>
</evidence>
<feature type="domain" description="Aspartate/glutamate/uridylate kinase" evidence="10">
    <location>
        <begin position="38"/>
        <end position="284"/>
    </location>
</feature>
<keyword evidence="5 9" id="KW-0547">Nucleotide-binding</keyword>
<keyword evidence="12" id="KW-1185">Reference proteome</keyword>
<feature type="site" description="Transition state stabilizer" evidence="9">
    <location>
        <position position="43"/>
    </location>
</feature>
<dbReference type="InterPro" id="IPR041727">
    <property type="entry name" value="NAGK-C"/>
</dbReference>
<sequence length="314" mass="33253">MTKSSNEIPEPAESVLSWGEKASVLAEALPYMHRFAGKTVVIKYGGHAMGNEDLARAFARDVVLLKQVGMHPVVVHGGGPQIGRMLEQLRIQSSFVEGLRVTDRETADVVEMVLAGSINKAIVTAIHQAGGFAIGLSGKDGNLIEARKLTRTIRDPDSRIERELDLGFVGEPTVVNPHILDHLRKSDIIPVIAPIGVGSKGETYNINADTAAGAIAACLRASRLLMLTDVAGVLDKSKTLIHDLSVERARVLMSDGTLTGGMIPKVETCVKAVEQGVEAAVIVDGRAPHAVLLEIFTPTGAGTLIRGAGVAKQD</sequence>
<evidence type="ECO:0000256" key="6">
    <source>
        <dbReference type="ARBA" id="ARBA00022777"/>
    </source>
</evidence>
<comment type="pathway">
    <text evidence="1 9">Amino-acid biosynthesis; L-arginine biosynthesis; N(2)-acetyl-L-ornithine from L-glutamate: step 2/4.</text>
</comment>
<keyword evidence="6 9" id="KW-0418">Kinase</keyword>
<dbReference type="EMBL" id="JACZHT010000002">
    <property type="protein sequence ID" value="MBE1236784.1"/>
    <property type="molecule type" value="Genomic_DNA"/>
</dbReference>
<feature type="binding site" evidence="9">
    <location>
        <begin position="78"/>
        <end position="79"/>
    </location>
    <ligand>
        <name>substrate</name>
    </ligand>
</feature>
<dbReference type="GO" id="GO:0042450">
    <property type="term" value="P:L-arginine biosynthetic process via ornithine"/>
    <property type="evidence" value="ECO:0007669"/>
    <property type="project" value="UniProtKB-UniRule"/>
</dbReference>
<comment type="function">
    <text evidence="9">Catalyzes the ATP-dependent phosphorylation of N-acetyl-L-glutamate.</text>
</comment>
<feature type="binding site" evidence="9">
    <location>
        <position position="100"/>
    </location>
    <ligand>
        <name>substrate</name>
    </ligand>
</feature>
<dbReference type="InterPro" id="IPR036393">
    <property type="entry name" value="AceGlu_kinase-like_sf"/>
</dbReference>
<dbReference type="GO" id="GO:0005737">
    <property type="term" value="C:cytoplasm"/>
    <property type="evidence" value="ECO:0007669"/>
    <property type="project" value="UniProtKB-SubCell"/>
</dbReference>
<proteinExistence type="inferred from homology"/>
<dbReference type="PIRSF" id="PIRSF000728">
    <property type="entry name" value="NAGK"/>
    <property type="match status" value="1"/>
</dbReference>
<dbReference type="HAMAP" id="MF_00082">
    <property type="entry name" value="ArgB"/>
    <property type="match status" value="1"/>
</dbReference>
<evidence type="ECO:0000256" key="8">
    <source>
        <dbReference type="ARBA" id="ARBA00048141"/>
    </source>
</evidence>
<organism evidence="11 12">
    <name type="scientific">Phaeovibrio sulfidiphilus</name>
    <dbReference type="NCBI Taxonomy" id="1220600"/>
    <lineage>
        <taxon>Bacteria</taxon>
        <taxon>Pseudomonadati</taxon>
        <taxon>Pseudomonadota</taxon>
        <taxon>Alphaproteobacteria</taxon>
        <taxon>Rhodospirillales</taxon>
        <taxon>Rhodospirillaceae</taxon>
        <taxon>Phaeovibrio</taxon>
    </lineage>
</organism>
<dbReference type="NCBIfam" id="TIGR00761">
    <property type="entry name" value="argB"/>
    <property type="match status" value="1"/>
</dbReference>
<dbReference type="PRINTS" id="PR00474">
    <property type="entry name" value="GLU5KINASE"/>
</dbReference>
<gene>
    <name evidence="9 11" type="primary">argB</name>
    <name evidence="11" type="ORF">IHV25_03835</name>
</gene>
<dbReference type="Gene3D" id="3.40.1160.10">
    <property type="entry name" value="Acetylglutamate kinase-like"/>
    <property type="match status" value="1"/>
</dbReference>
<keyword evidence="9" id="KW-0963">Cytoplasm</keyword>
<dbReference type="GO" id="GO:0005524">
    <property type="term" value="F:ATP binding"/>
    <property type="evidence" value="ECO:0007669"/>
    <property type="project" value="UniProtKB-UniRule"/>
</dbReference>
<comment type="subcellular location">
    <subcellularLocation>
        <location evidence="9">Cytoplasm</location>
    </subcellularLocation>
</comment>
<dbReference type="SUPFAM" id="SSF53633">
    <property type="entry name" value="Carbamate kinase-like"/>
    <property type="match status" value="1"/>
</dbReference>
<evidence type="ECO:0000256" key="7">
    <source>
        <dbReference type="ARBA" id="ARBA00022840"/>
    </source>
</evidence>
<evidence type="ECO:0000313" key="11">
    <source>
        <dbReference type="EMBL" id="MBE1236784.1"/>
    </source>
</evidence>
<feature type="binding site" evidence="9">
    <location>
        <position position="205"/>
    </location>
    <ligand>
        <name>substrate</name>
    </ligand>
</feature>
<keyword evidence="2 9" id="KW-0055">Arginine biosynthesis</keyword>
<dbReference type="InterPro" id="IPR001057">
    <property type="entry name" value="Glu/AcGlu_kinase"/>
</dbReference>
<dbReference type="EC" id="2.7.2.8" evidence="9"/>
<evidence type="ECO:0000256" key="2">
    <source>
        <dbReference type="ARBA" id="ARBA00022571"/>
    </source>
</evidence>
<dbReference type="GO" id="GO:0003991">
    <property type="term" value="F:acetylglutamate kinase activity"/>
    <property type="evidence" value="ECO:0007669"/>
    <property type="project" value="UniProtKB-UniRule"/>
</dbReference>
<dbReference type="UniPathway" id="UPA00068">
    <property type="reaction ID" value="UER00107"/>
</dbReference>
<dbReference type="AlphaFoldDB" id="A0A8J7CD69"/>
<dbReference type="Pfam" id="PF00696">
    <property type="entry name" value="AA_kinase"/>
    <property type="match status" value="1"/>
</dbReference>
<evidence type="ECO:0000256" key="3">
    <source>
        <dbReference type="ARBA" id="ARBA00022605"/>
    </source>
</evidence>
<reference evidence="11" key="1">
    <citation type="submission" date="2020-10" db="EMBL/GenBank/DDBJ databases">
        <title>Genome sequence of the unusual species of purple photosynthetic bacteria, Phaeovibrio sulfidiphilus DSM 23193, type strain.</title>
        <authorList>
            <person name="Kyndt J.A."/>
            <person name="Meyer T.E."/>
        </authorList>
    </citation>
    <scope>NUCLEOTIDE SEQUENCE</scope>
    <source>
        <strain evidence="11">DSM 23193</strain>
    </source>
</reference>
<dbReference type="Proteomes" id="UP000631034">
    <property type="component" value="Unassembled WGS sequence"/>
</dbReference>
<dbReference type="InterPro" id="IPR037528">
    <property type="entry name" value="ArgB"/>
</dbReference>
<dbReference type="FunFam" id="3.40.1160.10:FF:000004">
    <property type="entry name" value="Acetylglutamate kinase"/>
    <property type="match status" value="1"/>
</dbReference>
<dbReference type="CDD" id="cd04250">
    <property type="entry name" value="AAK_NAGK-C"/>
    <property type="match status" value="1"/>
</dbReference>
<comment type="similarity">
    <text evidence="9">Belongs to the acetylglutamate kinase family. ArgB subfamily.</text>
</comment>
<evidence type="ECO:0000259" key="10">
    <source>
        <dbReference type="Pfam" id="PF00696"/>
    </source>
</evidence>
<name>A0A8J7CD69_9PROT</name>
<accession>A0A8J7CD69</accession>
<keyword evidence="4 9" id="KW-0808">Transferase</keyword>
<keyword evidence="7 9" id="KW-0067">ATP-binding</keyword>
<evidence type="ECO:0000256" key="4">
    <source>
        <dbReference type="ARBA" id="ARBA00022679"/>
    </source>
</evidence>
<comment type="caution">
    <text evidence="11">The sequence shown here is derived from an EMBL/GenBank/DDBJ whole genome shotgun (WGS) entry which is preliminary data.</text>
</comment>